<dbReference type="HAMAP" id="MF_01865">
    <property type="entry name" value="MTTase_RimO"/>
    <property type="match status" value="1"/>
</dbReference>
<dbReference type="HOGENOM" id="CLU_018697_0_1_0"/>
<dbReference type="InterPro" id="IPR002792">
    <property type="entry name" value="TRAM_dom"/>
</dbReference>
<feature type="binding site" evidence="8">
    <location>
        <position position="26"/>
    </location>
    <ligand>
        <name>[4Fe-4S] cluster</name>
        <dbReference type="ChEBI" id="CHEBI:49883"/>
        <label>1</label>
    </ligand>
</feature>
<evidence type="ECO:0000256" key="8">
    <source>
        <dbReference type="HAMAP-Rule" id="MF_01865"/>
    </source>
</evidence>
<dbReference type="NCBIfam" id="TIGR01125">
    <property type="entry name" value="30S ribosomal protein S12 methylthiotransferase RimO"/>
    <property type="match status" value="1"/>
</dbReference>
<comment type="similarity">
    <text evidence="8">Belongs to the methylthiotransferase family. RimO subfamily.</text>
</comment>
<evidence type="ECO:0000256" key="1">
    <source>
        <dbReference type="ARBA" id="ARBA00022485"/>
    </source>
</evidence>
<dbReference type="PROSITE" id="PS51449">
    <property type="entry name" value="MTTASE_N"/>
    <property type="match status" value="1"/>
</dbReference>
<evidence type="ECO:0000256" key="2">
    <source>
        <dbReference type="ARBA" id="ARBA00022490"/>
    </source>
</evidence>
<dbReference type="GO" id="GO:0016491">
    <property type="term" value="F:oxidoreductase activity"/>
    <property type="evidence" value="ECO:0007669"/>
    <property type="project" value="UniProtKB-KW"/>
</dbReference>
<gene>
    <name evidence="8" type="primary">rimO</name>
    <name evidence="12" type="ordered locus">Psta_3170</name>
</gene>
<dbReference type="SMART" id="SM00729">
    <property type="entry name" value="Elp3"/>
    <property type="match status" value="1"/>
</dbReference>
<dbReference type="SUPFAM" id="SSF102114">
    <property type="entry name" value="Radical SAM enzymes"/>
    <property type="match status" value="1"/>
</dbReference>
<dbReference type="SFLD" id="SFLDG01082">
    <property type="entry name" value="B12-binding_domain_containing"/>
    <property type="match status" value="1"/>
</dbReference>
<protein>
    <recommendedName>
        <fullName evidence="8">Ribosomal protein uS12 methylthiotransferase RimO</fullName>
        <shortName evidence="8">uS12 MTTase</shortName>
        <shortName evidence="8">uS12 methylthiotransferase</shortName>
        <ecNumber evidence="8">2.8.4.4</ecNumber>
    </recommendedName>
    <alternativeName>
        <fullName evidence="8">Ribosomal protein uS12 (aspartate-C(3))-methylthiotransferase</fullName>
    </alternativeName>
    <alternativeName>
        <fullName evidence="8">Ribosome maturation factor RimO</fullName>
    </alternativeName>
</protein>
<dbReference type="SFLD" id="SFLDG01061">
    <property type="entry name" value="methylthiotransferase"/>
    <property type="match status" value="1"/>
</dbReference>
<dbReference type="InterPro" id="IPR058240">
    <property type="entry name" value="rSAM_sf"/>
</dbReference>
<feature type="binding site" evidence="8">
    <location>
        <position position="62"/>
    </location>
    <ligand>
        <name>[4Fe-4S] cluster</name>
        <dbReference type="ChEBI" id="CHEBI:49883"/>
        <label>1</label>
    </ligand>
</feature>
<comment type="cofactor">
    <cofactor evidence="8">
        <name>[4Fe-4S] cluster</name>
        <dbReference type="ChEBI" id="CHEBI:49883"/>
    </cofactor>
    <text evidence="8">Binds 2 [4Fe-4S] clusters. One cluster is coordinated with 3 cysteines and an exchangeable S-adenosyl-L-methionine.</text>
</comment>
<dbReference type="PROSITE" id="PS51918">
    <property type="entry name" value="RADICAL_SAM"/>
    <property type="match status" value="1"/>
</dbReference>
<keyword evidence="7 8" id="KW-0411">Iron-sulfur</keyword>
<dbReference type="PANTHER" id="PTHR43837">
    <property type="entry name" value="RIBOSOMAL PROTEIN S12 METHYLTHIOTRANSFERASE RIMO"/>
    <property type="match status" value="1"/>
</dbReference>
<feature type="binding site" evidence="8">
    <location>
        <position position="179"/>
    </location>
    <ligand>
        <name>[4Fe-4S] cluster</name>
        <dbReference type="ChEBI" id="CHEBI:49883"/>
        <label>2</label>
        <note>4Fe-4S-S-AdoMet</note>
    </ligand>
</feature>
<keyword evidence="13" id="KW-1185">Reference proteome</keyword>
<dbReference type="InterPro" id="IPR005839">
    <property type="entry name" value="Methylthiotransferase"/>
</dbReference>
<dbReference type="Pfam" id="PF00919">
    <property type="entry name" value="UPF0004"/>
    <property type="match status" value="1"/>
</dbReference>
<dbReference type="InterPro" id="IPR020612">
    <property type="entry name" value="Methylthiotransferase_CS"/>
</dbReference>
<comment type="subcellular location">
    <subcellularLocation>
        <location evidence="8">Cytoplasm</location>
    </subcellularLocation>
</comment>
<feature type="binding site" evidence="8">
    <location>
        <position position="96"/>
    </location>
    <ligand>
        <name>[4Fe-4S] cluster</name>
        <dbReference type="ChEBI" id="CHEBI:49883"/>
        <label>1</label>
    </ligand>
</feature>
<dbReference type="NCBIfam" id="TIGR00089">
    <property type="entry name" value="MiaB/RimO family radical SAM methylthiotransferase"/>
    <property type="match status" value="1"/>
</dbReference>
<dbReference type="GO" id="GO:0103039">
    <property type="term" value="F:protein methylthiotransferase activity"/>
    <property type="evidence" value="ECO:0007669"/>
    <property type="project" value="UniProtKB-EC"/>
</dbReference>
<evidence type="ECO:0000313" key="13">
    <source>
        <dbReference type="Proteomes" id="UP000001887"/>
    </source>
</evidence>
<evidence type="ECO:0000256" key="6">
    <source>
        <dbReference type="ARBA" id="ARBA00023004"/>
    </source>
</evidence>
<reference evidence="12 13" key="1">
    <citation type="journal article" date="2009" name="Stand. Genomic Sci.">
        <title>Complete genome sequence of Pirellula staleyi type strain (ATCC 27377).</title>
        <authorList>
            <person name="Clum A."/>
            <person name="Tindall B.J."/>
            <person name="Sikorski J."/>
            <person name="Ivanova N."/>
            <person name="Mavrommatis K."/>
            <person name="Lucas S."/>
            <person name="Glavina del Rio T."/>
            <person name="Nolan M."/>
            <person name="Chen F."/>
            <person name="Tice H."/>
            <person name="Pitluck S."/>
            <person name="Cheng J.F."/>
            <person name="Chertkov O."/>
            <person name="Brettin T."/>
            <person name="Han C."/>
            <person name="Detter J.C."/>
            <person name="Kuske C."/>
            <person name="Bruce D."/>
            <person name="Goodwin L."/>
            <person name="Ovchinikova G."/>
            <person name="Pati A."/>
            <person name="Mikhailova N."/>
            <person name="Chen A."/>
            <person name="Palaniappan K."/>
            <person name="Land M."/>
            <person name="Hauser L."/>
            <person name="Chang Y.J."/>
            <person name="Jeffries C.D."/>
            <person name="Chain P."/>
            <person name="Rohde M."/>
            <person name="Goker M."/>
            <person name="Bristow J."/>
            <person name="Eisen J.A."/>
            <person name="Markowitz V."/>
            <person name="Hugenholtz P."/>
            <person name="Kyrpides N.C."/>
            <person name="Klenk H.P."/>
            <person name="Lapidus A."/>
        </authorList>
    </citation>
    <scope>NUCLEOTIDE SEQUENCE [LARGE SCALE GENOMIC DNA]</scope>
    <source>
        <strain evidence="13">ATCC 27377 / DSM 6068 / ICPB 4128</strain>
    </source>
</reference>
<dbReference type="InterPro" id="IPR038135">
    <property type="entry name" value="Methylthiotransferase_N_sf"/>
</dbReference>
<feature type="binding site" evidence="8">
    <location>
        <position position="176"/>
    </location>
    <ligand>
        <name>[4Fe-4S] cluster</name>
        <dbReference type="ChEBI" id="CHEBI:49883"/>
        <label>2</label>
        <note>4Fe-4S-S-AdoMet</note>
    </ligand>
</feature>
<dbReference type="InterPro" id="IPR007197">
    <property type="entry name" value="rSAM"/>
</dbReference>
<feature type="coiled-coil region" evidence="9">
    <location>
        <begin position="287"/>
        <end position="316"/>
    </location>
</feature>
<dbReference type="PANTHER" id="PTHR43837:SF1">
    <property type="entry name" value="RIBOSOMAL PROTEIN US12 METHYLTHIOTRANSFERASE RIMO"/>
    <property type="match status" value="1"/>
</dbReference>
<dbReference type="AlphaFoldDB" id="D2QWN1"/>
<dbReference type="FunFam" id="3.80.30.20:FF:000001">
    <property type="entry name" value="tRNA-2-methylthio-N(6)-dimethylallyladenosine synthase 2"/>
    <property type="match status" value="1"/>
</dbReference>
<keyword evidence="1 8" id="KW-0004">4Fe-4S</keyword>
<keyword evidence="3 8" id="KW-0808">Transferase</keyword>
<name>D2QWN1_PIRSD</name>
<dbReference type="SFLD" id="SFLDS00029">
    <property type="entry name" value="Radical_SAM"/>
    <property type="match status" value="1"/>
</dbReference>
<dbReference type="InterPro" id="IPR013848">
    <property type="entry name" value="Methylthiotransferase_N"/>
</dbReference>
<dbReference type="GO" id="GO:0005829">
    <property type="term" value="C:cytosol"/>
    <property type="evidence" value="ECO:0007669"/>
    <property type="project" value="TreeGrafter"/>
</dbReference>
<evidence type="ECO:0000256" key="7">
    <source>
        <dbReference type="ARBA" id="ARBA00023014"/>
    </source>
</evidence>
<sequence length="465" mass="52774">MARSKYAQQPPAKAAKGTYSFVSLGCPKNLVDSERMLGLLKLDGYDLVAEPDGADFVVVNTCGFIERARTESFQAIDEMLELKKQGRTKGVIVSGCLAERQKEQLLEDRPGIDCLVGVFGREQITQVADRLLGSLEEQRSVFQPAPIRALSDTDRLRITPRHFAYLKISEGCDRLCTFCAIPKMRGKHATKPMEEVLKEARQLAADGVKELVIVAQDTTYYGIDLYGEPRLAELLREIEKVEGIQWIRLMYFYPMYITDELIDVIAKSEKIVPYIDMPLQHINDTMLRRMSRRVTRAETELQIKKLREAIPNLTLRTTFITGFPGETQEQYEELREFLREQKFERMGVFTYSFEPDTPAANLPDHLSEEVKNERREALMAVQQELAFAWNEAQIDKVMPVILDQSVEGEKNVWIGRSMADAPDVDGLVFVTGHKYRLHAGDIVDVQIVTSQQYDLVGIAVGGVTR</sequence>
<proteinExistence type="inferred from homology"/>
<keyword evidence="2 8" id="KW-0963">Cytoplasm</keyword>
<dbReference type="GO" id="GO:0051539">
    <property type="term" value="F:4 iron, 4 sulfur cluster binding"/>
    <property type="evidence" value="ECO:0007669"/>
    <property type="project" value="UniProtKB-UniRule"/>
</dbReference>
<dbReference type="Pfam" id="PF18693">
    <property type="entry name" value="TRAM_2"/>
    <property type="match status" value="1"/>
</dbReference>
<comment type="catalytic activity">
    <reaction evidence="8">
        <text>L-aspartate(89)-[ribosomal protein uS12]-hydrogen + (sulfur carrier)-SH + AH2 + 2 S-adenosyl-L-methionine = 3-methylsulfanyl-L-aspartate(89)-[ribosomal protein uS12]-hydrogen + (sulfur carrier)-H + 5'-deoxyadenosine + L-methionine + A + S-adenosyl-L-homocysteine + 2 H(+)</text>
        <dbReference type="Rhea" id="RHEA:37087"/>
        <dbReference type="Rhea" id="RHEA-COMP:10460"/>
        <dbReference type="Rhea" id="RHEA-COMP:10461"/>
        <dbReference type="Rhea" id="RHEA-COMP:14737"/>
        <dbReference type="Rhea" id="RHEA-COMP:14739"/>
        <dbReference type="ChEBI" id="CHEBI:13193"/>
        <dbReference type="ChEBI" id="CHEBI:15378"/>
        <dbReference type="ChEBI" id="CHEBI:17319"/>
        <dbReference type="ChEBI" id="CHEBI:17499"/>
        <dbReference type="ChEBI" id="CHEBI:29917"/>
        <dbReference type="ChEBI" id="CHEBI:29961"/>
        <dbReference type="ChEBI" id="CHEBI:57844"/>
        <dbReference type="ChEBI" id="CHEBI:57856"/>
        <dbReference type="ChEBI" id="CHEBI:59789"/>
        <dbReference type="ChEBI" id="CHEBI:64428"/>
        <dbReference type="ChEBI" id="CHEBI:73599"/>
        <dbReference type="EC" id="2.8.4.4"/>
    </reaction>
</comment>
<dbReference type="Gene3D" id="3.80.30.20">
    <property type="entry name" value="tm_1862 like domain"/>
    <property type="match status" value="1"/>
</dbReference>
<dbReference type="InterPro" id="IPR005840">
    <property type="entry name" value="Ribosomal_uS12_MeSTrfase_RimO"/>
</dbReference>
<dbReference type="GO" id="GO:0035599">
    <property type="term" value="F:aspartic acid methylthiotransferase activity"/>
    <property type="evidence" value="ECO:0007669"/>
    <property type="project" value="TreeGrafter"/>
</dbReference>
<dbReference type="GO" id="GO:0006400">
    <property type="term" value="P:tRNA modification"/>
    <property type="evidence" value="ECO:0007669"/>
    <property type="project" value="InterPro"/>
</dbReference>
<feature type="domain" description="Radical SAM core" evidence="11">
    <location>
        <begin position="158"/>
        <end position="388"/>
    </location>
</feature>
<evidence type="ECO:0000256" key="5">
    <source>
        <dbReference type="ARBA" id="ARBA00022723"/>
    </source>
</evidence>
<dbReference type="EMBL" id="CP001848">
    <property type="protein sequence ID" value="ADB17834.1"/>
    <property type="molecule type" value="Genomic_DNA"/>
</dbReference>
<keyword evidence="6 8" id="KW-0408">Iron</keyword>
<comment type="function">
    <text evidence="8">Catalyzes the methylthiolation of an aspartic acid residue of ribosomal protein uS12.</text>
</comment>
<dbReference type="PROSITE" id="PS01278">
    <property type="entry name" value="MTTASE_RADICAL"/>
    <property type="match status" value="1"/>
</dbReference>
<evidence type="ECO:0000256" key="3">
    <source>
        <dbReference type="ARBA" id="ARBA00022679"/>
    </source>
</evidence>
<dbReference type="KEGG" id="psl:Psta_3170"/>
<evidence type="ECO:0000313" key="12">
    <source>
        <dbReference type="EMBL" id="ADB17834.1"/>
    </source>
</evidence>
<dbReference type="InterPro" id="IPR006638">
    <property type="entry name" value="Elp3/MiaA/NifB-like_rSAM"/>
</dbReference>
<accession>D2QWN1</accession>
<dbReference type="CDD" id="cd01335">
    <property type="entry name" value="Radical_SAM"/>
    <property type="match status" value="1"/>
</dbReference>
<evidence type="ECO:0000256" key="4">
    <source>
        <dbReference type="ARBA" id="ARBA00022691"/>
    </source>
</evidence>
<keyword evidence="9" id="KW-0175">Coiled coil</keyword>
<feature type="binding site" evidence="8">
    <location>
        <position position="172"/>
    </location>
    <ligand>
        <name>[4Fe-4S] cluster</name>
        <dbReference type="ChEBI" id="CHEBI:49883"/>
        <label>2</label>
        <note>4Fe-4S-S-AdoMet</note>
    </ligand>
</feature>
<dbReference type="GO" id="GO:0046872">
    <property type="term" value="F:metal ion binding"/>
    <property type="evidence" value="ECO:0007669"/>
    <property type="project" value="UniProtKB-KW"/>
</dbReference>
<evidence type="ECO:0000259" key="10">
    <source>
        <dbReference type="PROSITE" id="PS51449"/>
    </source>
</evidence>
<dbReference type="SFLD" id="SFLDF00274">
    <property type="entry name" value="ribosomal_protein_S12_methylth"/>
    <property type="match status" value="1"/>
</dbReference>
<evidence type="ECO:0000259" key="11">
    <source>
        <dbReference type="PROSITE" id="PS51918"/>
    </source>
</evidence>
<dbReference type="InterPro" id="IPR012340">
    <property type="entry name" value="NA-bd_OB-fold"/>
</dbReference>
<keyword evidence="5 8" id="KW-0479">Metal-binding</keyword>
<dbReference type="Gene3D" id="2.40.50.140">
    <property type="entry name" value="Nucleic acid-binding proteins"/>
    <property type="match status" value="1"/>
</dbReference>
<dbReference type="InterPro" id="IPR023404">
    <property type="entry name" value="rSAM_horseshoe"/>
</dbReference>
<dbReference type="Pfam" id="PF04055">
    <property type="entry name" value="Radical_SAM"/>
    <property type="match status" value="1"/>
</dbReference>
<evidence type="ECO:0000256" key="9">
    <source>
        <dbReference type="SAM" id="Coils"/>
    </source>
</evidence>
<keyword evidence="4 8" id="KW-0949">S-adenosyl-L-methionine</keyword>
<dbReference type="Proteomes" id="UP000001887">
    <property type="component" value="Chromosome"/>
</dbReference>
<dbReference type="eggNOG" id="COG0621">
    <property type="taxonomic scope" value="Bacteria"/>
</dbReference>
<dbReference type="Gene3D" id="3.40.50.12160">
    <property type="entry name" value="Methylthiotransferase, N-terminal domain"/>
    <property type="match status" value="1"/>
</dbReference>
<dbReference type="EC" id="2.8.4.4" evidence="8"/>
<feature type="domain" description="MTTase N-terminal" evidence="10">
    <location>
        <begin position="17"/>
        <end position="133"/>
    </location>
</feature>
<organism evidence="12 13">
    <name type="scientific">Pirellula staleyi (strain ATCC 27377 / DSM 6068 / ICPB 4128)</name>
    <name type="common">Pirella staleyi</name>
    <dbReference type="NCBI Taxonomy" id="530564"/>
    <lineage>
        <taxon>Bacteria</taxon>
        <taxon>Pseudomonadati</taxon>
        <taxon>Planctomycetota</taxon>
        <taxon>Planctomycetia</taxon>
        <taxon>Pirellulales</taxon>
        <taxon>Pirellulaceae</taxon>
        <taxon>Pirellula</taxon>
    </lineage>
</organism>
<keyword evidence="12" id="KW-0560">Oxidoreductase</keyword>
<dbReference type="STRING" id="530564.Psta_3170"/>